<feature type="coiled-coil region" evidence="1">
    <location>
        <begin position="80"/>
        <end position="107"/>
    </location>
</feature>
<dbReference type="EMBL" id="CP035704">
    <property type="protein sequence ID" value="QBB71367.1"/>
    <property type="molecule type" value="Genomic_DNA"/>
</dbReference>
<name>A0A411HLW8_9GAMM</name>
<dbReference type="InterPro" id="IPR019277">
    <property type="entry name" value="DUF2304"/>
</dbReference>
<feature type="region of interest" description="Disordered" evidence="2">
    <location>
        <begin position="112"/>
        <end position="136"/>
    </location>
</feature>
<accession>A0A411HLW8</accession>
<proteinExistence type="predicted"/>
<evidence type="ECO:0000313" key="4">
    <source>
        <dbReference type="EMBL" id="QBB71367.1"/>
    </source>
</evidence>
<feature type="compositionally biased region" description="Polar residues" evidence="2">
    <location>
        <begin position="112"/>
        <end position="126"/>
    </location>
</feature>
<keyword evidence="1" id="KW-0175">Coiled coil</keyword>
<dbReference type="AlphaFoldDB" id="A0A411HLW8"/>
<dbReference type="KEGG" id="xbc:ELE36_13950"/>
<evidence type="ECO:0000256" key="3">
    <source>
        <dbReference type="SAM" id="Phobius"/>
    </source>
</evidence>
<dbReference type="Pfam" id="PF10066">
    <property type="entry name" value="DUF2304"/>
    <property type="match status" value="1"/>
</dbReference>
<organism evidence="4 5">
    <name type="scientific">Pseudolysobacter antarcticus</name>
    <dbReference type="NCBI Taxonomy" id="2511995"/>
    <lineage>
        <taxon>Bacteria</taxon>
        <taxon>Pseudomonadati</taxon>
        <taxon>Pseudomonadota</taxon>
        <taxon>Gammaproteobacteria</taxon>
        <taxon>Lysobacterales</taxon>
        <taxon>Rhodanobacteraceae</taxon>
        <taxon>Pseudolysobacter</taxon>
    </lineage>
</organism>
<protein>
    <submittedName>
        <fullName evidence="4">DUF2304 domain-containing protein</fullName>
    </submittedName>
</protein>
<dbReference type="RefSeq" id="WP_129834300.1">
    <property type="nucleotide sequence ID" value="NZ_CP035704.1"/>
</dbReference>
<gene>
    <name evidence="4" type="ORF">ELE36_13950</name>
</gene>
<sequence>MTAQLTAAVLGVLLAGTILFLVRRDHLHGPYALWWLGVAAATLILGVFPSVVPWLGVITGISYAPVVPIIVGISMILLRMLQLDIERSRQERQLRRLVQKIAILEAEMNTQRAPSSITDPAISTQLPEDGDWHENE</sequence>
<evidence type="ECO:0000313" key="5">
    <source>
        <dbReference type="Proteomes" id="UP000291562"/>
    </source>
</evidence>
<keyword evidence="3" id="KW-1133">Transmembrane helix</keyword>
<feature type="transmembrane region" description="Helical" evidence="3">
    <location>
        <begin position="34"/>
        <end position="55"/>
    </location>
</feature>
<dbReference type="OrthoDB" id="8812556at2"/>
<dbReference type="Proteomes" id="UP000291562">
    <property type="component" value="Chromosome"/>
</dbReference>
<feature type="transmembrane region" description="Helical" evidence="3">
    <location>
        <begin position="6"/>
        <end position="22"/>
    </location>
</feature>
<keyword evidence="5" id="KW-1185">Reference proteome</keyword>
<keyword evidence="3" id="KW-0472">Membrane</keyword>
<evidence type="ECO:0000256" key="1">
    <source>
        <dbReference type="SAM" id="Coils"/>
    </source>
</evidence>
<keyword evidence="3" id="KW-0812">Transmembrane</keyword>
<feature type="transmembrane region" description="Helical" evidence="3">
    <location>
        <begin position="61"/>
        <end position="81"/>
    </location>
</feature>
<reference evidence="4 5" key="1">
    <citation type="submission" date="2019-01" db="EMBL/GenBank/DDBJ databases">
        <title>Pseudolysobacter antarctica gen. nov., sp. nov., isolated from Fildes Peninsula, Antarctica.</title>
        <authorList>
            <person name="Wei Z."/>
            <person name="Peng F."/>
        </authorList>
    </citation>
    <scope>NUCLEOTIDE SEQUENCE [LARGE SCALE GENOMIC DNA]</scope>
    <source>
        <strain evidence="4 5">AQ6-296</strain>
    </source>
</reference>
<evidence type="ECO:0000256" key="2">
    <source>
        <dbReference type="SAM" id="MobiDB-lite"/>
    </source>
</evidence>